<dbReference type="Proteomes" id="UP000265520">
    <property type="component" value="Unassembled WGS sequence"/>
</dbReference>
<evidence type="ECO:0000313" key="1">
    <source>
        <dbReference type="EMBL" id="MCH92093.1"/>
    </source>
</evidence>
<sequence>MCTATSGEGERRVVIVEVLSKNVPVTAFLVFIAAACGGKTRRLQSGEG</sequence>
<dbReference type="EMBL" id="LXQA010021879">
    <property type="protein sequence ID" value="MCH92093.1"/>
    <property type="molecule type" value="Genomic_DNA"/>
</dbReference>
<proteinExistence type="predicted"/>
<comment type="caution">
    <text evidence="1">The sequence shown here is derived from an EMBL/GenBank/DDBJ whole genome shotgun (WGS) entry which is preliminary data.</text>
</comment>
<name>A0A392MXQ9_9FABA</name>
<organism evidence="1 2">
    <name type="scientific">Trifolium medium</name>
    <dbReference type="NCBI Taxonomy" id="97028"/>
    <lineage>
        <taxon>Eukaryota</taxon>
        <taxon>Viridiplantae</taxon>
        <taxon>Streptophyta</taxon>
        <taxon>Embryophyta</taxon>
        <taxon>Tracheophyta</taxon>
        <taxon>Spermatophyta</taxon>
        <taxon>Magnoliopsida</taxon>
        <taxon>eudicotyledons</taxon>
        <taxon>Gunneridae</taxon>
        <taxon>Pentapetalae</taxon>
        <taxon>rosids</taxon>
        <taxon>fabids</taxon>
        <taxon>Fabales</taxon>
        <taxon>Fabaceae</taxon>
        <taxon>Papilionoideae</taxon>
        <taxon>50 kb inversion clade</taxon>
        <taxon>NPAAA clade</taxon>
        <taxon>Hologalegina</taxon>
        <taxon>IRL clade</taxon>
        <taxon>Trifolieae</taxon>
        <taxon>Trifolium</taxon>
    </lineage>
</organism>
<evidence type="ECO:0000313" key="2">
    <source>
        <dbReference type="Proteomes" id="UP000265520"/>
    </source>
</evidence>
<keyword evidence="2" id="KW-1185">Reference proteome</keyword>
<reference evidence="1 2" key="1">
    <citation type="journal article" date="2018" name="Front. Plant Sci.">
        <title>Red Clover (Trifolium pratense) and Zigzag Clover (T. medium) - A Picture of Genomic Similarities and Differences.</title>
        <authorList>
            <person name="Dluhosova J."/>
            <person name="Istvanek J."/>
            <person name="Nedelnik J."/>
            <person name="Repkova J."/>
        </authorList>
    </citation>
    <scope>NUCLEOTIDE SEQUENCE [LARGE SCALE GENOMIC DNA]</scope>
    <source>
        <strain evidence="2">cv. 10/8</strain>
        <tissue evidence="1">Leaf</tissue>
    </source>
</reference>
<dbReference type="AlphaFoldDB" id="A0A392MXQ9"/>
<protein>
    <submittedName>
        <fullName evidence="1">Uncharacterized protein</fullName>
    </submittedName>
</protein>
<accession>A0A392MXQ9</accession>